<dbReference type="AlphaFoldDB" id="A0A2H9VTU0"/>
<dbReference type="PROSITE" id="PS51257">
    <property type="entry name" value="PROKAR_LIPOPROTEIN"/>
    <property type="match status" value="1"/>
</dbReference>
<keyword evidence="1" id="KW-0472">Membrane</keyword>
<dbReference type="Proteomes" id="UP000242687">
    <property type="component" value="Unassembled WGS sequence"/>
</dbReference>
<keyword evidence="3" id="KW-1185">Reference proteome</keyword>
<reference evidence="2 3" key="1">
    <citation type="submission" date="2017-11" db="EMBL/GenBank/DDBJ databases">
        <title>Genomic Encyclopedia of Archaeal and Bacterial Type Strains, Phase II (KMG-II): From Individual Species to Whole Genera.</title>
        <authorList>
            <person name="Goeker M."/>
        </authorList>
    </citation>
    <scope>NUCLEOTIDE SEQUENCE [LARGE SCALE GENOMIC DNA]</scope>
    <source>
        <strain evidence="2 3">DSM 28175</strain>
    </source>
</reference>
<keyword evidence="1" id="KW-1133">Transmembrane helix</keyword>
<evidence type="ECO:0000313" key="2">
    <source>
        <dbReference type="EMBL" id="PJJ84240.1"/>
    </source>
</evidence>
<sequence length="54" mass="5798">MKKLSIPVLFLLVATLSSCDAIVGIFKAGAITGVIAVVVVIILILWLLSKFRSR</sequence>
<evidence type="ECO:0008006" key="4">
    <source>
        <dbReference type="Google" id="ProtNLM"/>
    </source>
</evidence>
<comment type="caution">
    <text evidence="2">The sequence shown here is derived from an EMBL/GenBank/DDBJ whole genome shotgun (WGS) entry which is preliminary data.</text>
</comment>
<keyword evidence="1" id="KW-0812">Transmembrane</keyword>
<accession>A0A2H9VTU0</accession>
<feature type="transmembrane region" description="Helical" evidence="1">
    <location>
        <begin position="31"/>
        <end position="48"/>
    </location>
</feature>
<dbReference type="RefSeq" id="WP_169927062.1">
    <property type="nucleotide sequence ID" value="NZ_PGFJ01000001.1"/>
</dbReference>
<evidence type="ECO:0000313" key="3">
    <source>
        <dbReference type="Proteomes" id="UP000242687"/>
    </source>
</evidence>
<dbReference type="EMBL" id="PGFJ01000001">
    <property type="protein sequence ID" value="PJJ84240.1"/>
    <property type="molecule type" value="Genomic_DNA"/>
</dbReference>
<name>A0A2H9VTU0_9SPHI</name>
<protein>
    <recommendedName>
        <fullName evidence="4">Phosphatidate cytidylyltransferase</fullName>
    </recommendedName>
</protein>
<gene>
    <name evidence="2" type="ORF">CLV57_1250</name>
</gene>
<evidence type="ECO:0000256" key="1">
    <source>
        <dbReference type="SAM" id="Phobius"/>
    </source>
</evidence>
<proteinExistence type="predicted"/>
<organism evidence="2 3">
    <name type="scientific">Mucilaginibacter auburnensis</name>
    <dbReference type="NCBI Taxonomy" id="1457233"/>
    <lineage>
        <taxon>Bacteria</taxon>
        <taxon>Pseudomonadati</taxon>
        <taxon>Bacteroidota</taxon>
        <taxon>Sphingobacteriia</taxon>
        <taxon>Sphingobacteriales</taxon>
        <taxon>Sphingobacteriaceae</taxon>
        <taxon>Mucilaginibacter</taxon>
    </lineage>
</organism>